<evidence type="ECO:0000313" key="2">
    <source>
        <dbReference type="EnsemblPlants" id="OMERI09G13510.1"/>
    </source>
</evidence>
<dbReference type="AlphaFoldDB" id="A0A0E0EUD9"/>
<evidence type="ECO:0000313" key="3">
    <source>
        <dbReference type="Proteomes" id="UP000008021"/>
    </source>
</evidence>
<proteinExistence type="predicted"/>
<sequence length="185" mass="18891">MENAFKSLSTSAKSPSFMASNKHYHGVINHQPPFPQPPATPPQSPLLPLPARLRAPPPQQSAAWPASRSAPQRSKKPSHTTAAAAAAAALGPKKTAPVPIPVQAAPSKKRAAAAATSEQEAADWATMTDSLYSVSPPPSCVPMPTSLLVGAAAGRKAATACAVEVAGGGGVDVGATDELRRLLRL</sequence>
<protein>
    <submittedName>
        <fullName evidence="2">Uncharacterized protein</fullName>
    </submittedName>
</protein>
<dbReference type="HOGENOM" id="CLU_135257_0_0_1"/>
<dbReference type="Proteomes" id="UP000008021">
    <property type="component" value="Chromosome 9"/>
</dbReference>
<feature type="compositionally biased region" description="Low complexity" evidence="1">
    <location>
        <begin position="112"/>
        <end position="122"/>
    </location>
</feature>
<feature type="region of interest" description="Disordered" evidence="1">
    <location>
        <begin position="1"/>
        <end position="122"/>
    </location>
</feature>
<dbReference type="Gramene" id="OMERI09G13510.1">
    <property type="protein sequence ID" value="OMERI09G13510.1"/>
    <property type="gene ID" value="OMERI09G13510"/>
</dbReference>
<name>A0A0E0EUD9_9ORYZ</name>
<evidence type="ECO:0000256" key="1">
    <source>
        <dbReference type="SAM" id="MobiDB-lite"/>
    </source>
</evidence>
<keyword evidence="3" id="KW-1185">Reference proteome</keyword>
<feature type="compositionally biased region" description="Polar residues" evidence="1">
    <location>
        <begin position="1"/>
        <end position="19"/>
    </location>
</feature>
<reference evidence="2" key="2">
    <citation type="submission" date="2018-05" db="EMBL/GenBank/DDBJ databases">
        <title>OmerRS3 (Oryza meridionalis Reference Sequence Version 3).</title>
        <authorList>
            <person name="Zhang J."/>
            <person name="Kudrna D."/>
            <person name="Lee S."/>
            <person name="Talag J."/>
            <person name="Welchert J."/>
            <person name="Wing R.A."/>
        </authorList>
    </citation>
    <scope>NUCLEOTIDE SEQUENCE [LARGE SCALE GENOMIC DNA]</scope>
    <source>
        <strain evidence="2">cv. OR44</strain>
    </source>
</reference>
<reference evidence="2" key="1">
    <citation type="submission" date="2015-04" db="UniProtKB">
        <authorList>
            <consortium name="EnsemblPlants"/>
        </authorList>
    </citation>
    <scope>IDENTIFICATION</scope>
</reference>
<dbReference type="EnsemblPlants" id="OMERI09G13510.1">
    <property type="protein sequence ID" value="OMERI09G13510.1"/>
    <property type="gene ID" value="OMERI09G13510"/>
</dbReference>
<accession>A0A0E0EUD9</accession>
<feature type="compositionally biased region" description="Pro residues" evidence="1">
    <location>
        <begin position="32"/>
        <end position="48"/>
    </location>
</feature>
<dbReference type="eggNOG" id="ENOG502R5YS">
    <property type="taxonomic scope" value="Eukaryota"/>
</dbReference>
<organism evidence="2">
    <name type="scientific">Oryza meridionalis</name>
    <dbReference type="NCBI Taxonomy" id="40149"/>
    <lineage>
        <taxon>Eukaryota</taxon>
        <taxon>Viridiplantae</taxon>
        <taxon>Streptophyta</taxon>
        <taxon>Embryophyta</taxon>
        <taxon>Tracheophyta</taxon>
        <taxon>Spermatophyta</taxon>
        <taxon>Magnoliopsida</taxon>
        <taxon>Liliopsida</taxon>
        <taxon>Poales</taxon>
        <taxon>Poaceae</taxon>
        <taxon>BOP clade</taxon>
        <taxon>Oryzoideae</taxon>
        <taxon>Oryzeae</taxon>
        <taxon>Oryzinae</taxon>
        <taxon>Oryza</taxon>
    </lineage>
</organism>
<feature type="compositionally biased region" description="Low complexity" evidence="1">
    <location>
        <begin position="49"/>
        <end position="72"/>
    </location>
</feature>